<dbReference type="KEGG" id="mng:MNEG_5770"/>
<dbReference type="Proteomes" id="UP000054498">
    <property type="component" value="Unassembled WGS sequence"/>
</dbReference>
<proteinExistence type="predicted"/>
<evidence type="ECO:0000256" key="1">
    <source>
        <dbReference type="SAM" id="MobiDB-lite"/>
    </source>
</evidence>
<dbReference type="AlphaFoldDB" id="A0A0D2MGI4"/>
<feature type="region of interest" description="Disordered" evidence="1">
    <location>
        <begin position="74"/>
        <end position="96"/>
    </location>
</feature>
<gene>
    <name evidence="2" type="ORF">MNEG_5770</name>
</gene>
<sequence length="508" mass="54277">MTTAAPMCSPACSKVAHGHQYVTACFMHVRLHSQAEASLLATKGRVTPERCDPQPRAPDQLDAFLARCIAEESSRSGSAGGGERSDRDGDGVGGSGRNEDCGADAAALFSAMQLCLAAADRAAPAARRRAAHARAVEAGKLRLEAARWRGRLADLELRLTHAANENDALWHELEDTVAARSLQLGLNEAEEAATRARLLRWRELCGQLLREELALERRLRAGLAALRRGRGPLPSRIAAAFAQPWGCGGLAQRRGLPGWQGAGGGDDVESQVPPKRPHMKQRPEPELEPDPFGPGVLFPMIGPPTVPGERARSSEQLPSSEAAAAAIAAPDAADGAAVAAEGAAPGPCSERDAEAAEAATDAGALVAGFLRFCEDDKQGCAAPLRALAAAFPRRLDGAARRAAAEEARAAHEADRAVIHAHQETARWLGMAMHLESLRASHEFDTRQRRYYIRQERRKAAEEQAWHRGVMARLAEGGEAEWGAFGRELAGVQERQDDLLGQIWGVMTG</sequence>
<protein>
    <submittedName>
        <fullName evidence="2">Uncharacterized protein</fullName>
    </submittedName>
</protein>
<dbReference type="RefSeq" id="XP_013901204.1">
    <property type="nucleotide sequence ID" value="XM_014045750.1"/>
</dbReference>
<name>A0A0D2MGI4_9CHLO</name>
<evidence type="ECO:0000313" key="2">
    <source>
        <dbReference type="EMBL" id="KIZ02185.1"/>
    </source>
</evidence>
<reference evidence="2 3" key="1">
    <citation type="journal article" date="2013" name="BMC Genomics">
        <title>Reconstruction of the lipid metabolism for the microalga Monoraphidium neglectum from its genome sequence reveals characteristics suitable for biofuel production.</title>
        <authorList>
            <person name="Bogen C."/>
            <person name="Al-Dilaimi A."/>
            <person name="Albersmeier A."/>
            <person name="Wichmann J."/>
            <person name="Grundmann M."/>
            <person name="Rupp O."/>
            <person name="Lauersen K.J."/>
            <person name="Blifernez-Klassen O."/>
            <person name="Kalinowski J."/>
            <person name="Goesmann A."/>
            <person name="Mussgnug J.H."/>
            <person name="Kruse O."/>
        </authorList>
    </citation>
    <scope>NUCLEOTIDE SEQUENCE [LARGE SCALE GENOMIC DNA]</scope>
    <source>
        <strain evidence="2 3">SAG 48.87</strain>
    </source>
</reference>
<feature type="region of interest" description="Disordered" evidence="1">
    <location>
        <begin position="256"/>
        <end position="322"/>
    </location>
</feature>
<dbReference type="GeneID" id="25738647"/>
<organism evidence="2 3">
    <name type="scientific">Monoraphidium neglectum</name>
    <dbReference type="NCBI Taxonomy" id="145388"/>
    <lineage>
        <taxon>Eukaryota</taxon>
        <taxon>Viridiplantae</taxon>
        <taxon>Chlorophyta</taxon>
        <taxon>core chlorophytes</taxon>
        <taxon>Chlorophyceae</taxon>
        <taxon>CS clade</taxon>
        <taxon>Sphaeropleales</taxon>
        <taxon>Selenastraceae</taxon>
        <taxon>Monoraphidium</taxon>
    </lineage>
</organism>
<accession>A0A0D2MGI4</accession>
<dbReference type="EMBL" id="KK101101">
    <property type="protein sequence ID" value="KIZ02185.1"/>
    <property type="molecule type" value="Genomic_DNA"/>
</dbReference>
<keyword evidence="3" id="KW-1185">Reference proteome</keyword>
<evidence type="ECO:0000313" key="3">
    <source>
        <dbReference type="Proteomes" id="UP000054498"/>
    </source>
</evidence>